<dbReference type="Gene3D" id="3.40.50.300">
    <property type="entry name" value="P-loop containing nucleotide triphosphate hydrolases"/>
    <property type="match status" value="1"/>
</dbReference>
<protein>
    <submittedName>
        <fullName evidence="6">Transcriptional regulatory protein ZraR</fullName>
    </submittedName>
</protein>
<dbReference type="EMBL" id="VSSQ01052429">
    <property type="protein sequence ID" value="MPN06519.1"/>
    <property type="molecule type" value="Genomic_DNA"/>
</dbReference>
<organism evidence="6">
    <name type="scientific">bioreactor metagenome</name>
    <dbReference type="NCBI Taxonomy" id="1076179"/>
    <lineage>
        <taxon>unclassified sequences</taxon>
        <taxon>metagenomes</taxon>
        <taxon>ecological metagenomes</taxon>
    </lineage>
</organism>
<evidence type="ECO:0000256" key="4">
    <source>
        <dbReference type="ARBA" id="ARBA00023163"/>
    </source>
</evidence>
<evidence type="ECO:0000259" key="5">
    <source>
        <dbReference type="PROSITE" id="PS50045"/>
    </source>
</evidence>
<dbReference type="InterPro" id="IPR002197">
    <property type="entry name" value="HTH_Fis"/>
</dbReference>
<keyword evidence="1" id="KW-0547">Nucleotide-binding</keyword>
<reference evidence="6" key="1">
    <citation type="submission" date="2019-08" db="EMBL/GenBank/DDBJ databases">
        <authorList>
            <person name="Kucharzyk K."/>
            <person name="Murdoch R.W."/>
            <person name="Higgins S."/>
            <person name="Loffler F."/>
        </authorList>
    </citation>
    <scope>NUCLEOTIDE SEQUENCE</scope>
</reference>
<dbReference type="InterPro" id="IPR027417">
    <property type="entry name" value="P-loop_NTPase"/>
</dbReference>
<sequence>MFLDELGLLPLNVQVQLLRVLQERQVMRIGGTKVIPINIRVIAATNSNLMEAVENGSFRHDLYYRINVLNISIPPLKKRKDDIPLLIQHYLTFFNAQYNKKIKFCSQDFISEFQNHNWKGNVRELINYMMRIVILSDKETLTIEDIKKSVIKLSKENKTVHSINNNNASIVLIPDTLEIMEREIFNWFINKYGGNKTKVCEVLNISRTTLWKRLKEK</sequence>
<dbReference type="PROSITE" id="PS50045">
    <property type="entry name" value="SIGMA54_INTERACT_4"/>
    <property type="match status" value="1"/>
</dbReference>
<dbReference type="GO" id="GO:0006355">
    <property type="term" value="P:regulation of DNA-templated transcription"/>
    <property type="evidence" value="ECO:0007669"/>
    <property type="project" value="InterPro"/>
</dbReference>
<dbReference type="GO" id="GO:0005524">
    <property type="term" value="F:ATP binding"/>
    <property type="evidence" value="ECO:0007669"/>
    <property type="project" value="UniProtKB-KW"/>
</dbReference>
<dbReference type="PANTHER" id="PTHR32071">
    <property type="entry name" value="TRANSCRIPTIONAL REGULATORY PROTEIN"/>
    <property type="match status" value="1"/>
</dbReference>
<name>A0A645EZA4_9ZZZZ</name>
<dbReference type="InterPro" id="IPR009057">
    <property type="entry name" value="Homeodomain-like_sf"/>
</dbReference>
<evidence type="ECO:0000313" key="6">
    <source>
        <dbReference type="EMBL" id="MPN06519.1"/>
    </source>
</evidence>
<keyword evidence="4" id="KW-0804">Transcription</keyword>
<dbReference type="InterPro" id="IPR058031">
    <property type="entry name" value="AAA_lid_NorR"/>
</dbReference>
<dbReference type="InterPro" id="IPR002078">
    <property type="entry name" value="Sigma_54_int"/>
</dbReference>
<dbReference type="SUPFAM" id="SSF46689">
    <property type="entry name" value="Homeodomain-like"/>
    <property type="match status" value="1"/>
</dbReference>
<dbReference type="AlphaFoldDB" id="A0A645EZA4"/>
<proteinExistence type="predicted"/>
<dbReference type="Pfam" id="PF00158">
    <property type="entry name" value="Sigma54_activat"/>
    <property type="match status" value="1"/>
</dbReference>
<dbReference type="Pfam" id="PF02954">
    <property type="entry name" value="HTH_8"/>
    <property type="match status" value="1"/>
</dbReference>
<evidence type="ECO:0000256" key="3">
    <source>
        <dbReference type="ARBA" id="ARBA00023015"/>
    </source>
</evidence>
<dbReference type="Pfam" id="PF25601">
    <property type="entry name" value="AAA_lid_14"/>
    <property type="match status" value="1"/>
</dbReference>
<evidence type="ECO:0000256" key="1">
    <source>
        <dbReference type="ARBA" id="ARBA00022741"/>
    </source>
</evidence>
<feature type="domain" description="Sigma-54 factor interaction" evidence="5">
    <location>
        <begin position="1"/>
        <end position="134"/>
    </location>
</feature>
<accession>A0A645EZA4</accession>
<dbReference type="SUPFAM" id="SSF52540">
    <property type="entry name" value="P-loop containing nucleoside triphosphate hydrolases"/>
    <property type="match status" value="1"/>
</dbReference>
<dbReference type="GO" id="GO:0043565">
    <property type="term" value="F:sequence-specific DNA binding"/>
    <property type="evidence" value="ECO:0007669"/>
    <property type="project" value="InterPro"/>
</dbReference>
<dbReference type="PANTHER" id="PTHR32071:SF57">
    <property type="entry name" value="C4-DICARBOXYLATE TRANSPORT TRANSCRIPTIONAL REGULATORY PROTEIN DCTD"/>
    <property type="match status" value="1"/>
</dbReference>
<evidence type="ECO:0000256" key="2">
    <source>
        <dbReference type="ARBA" id="ARBA00022840"/>
    </source>
</evidence>
<keyword evidence="2" id="KW-0067">ATP-binding</keyword>
<dbReference type="Gene3D" id="1.10.10.60">
    <property type="entry name" value="Homeodomain-like"/>
    <property type="match status" value="1"/>
</dbReference>
<keyword evidence="3" id="KW-0805">Transcription regulation</keyword>
<dbReference type="Gene3D" id="1.10.8.60">
    <property type="match status" value="1"/>
</dbReference>
<comment type="caution">
    <text evidence="6">The sequence shown here is derived from an EMBL/GenBank/DDBJ whole genome shotgun (WGS) entry which is preliminary data.</text>
</comment>
<gene>
    <name evidence="6" type="primary">zraR_32</name>
    <name evidence="6" type="ORF">SDC9_153775</name>
</gene>